<evidence type="ECO:0000256" key="13">
    <source>
        <dbReference type="ARBA" id="ARBA00042443"/>
    </source>
</evidence>
<dbReference type="EMBL" id="OB680364">
    <property type="protein sequence ID" value="CAD7236610.1"/>
    <property type="molecule type" value="Genomic_DNA"/>
</dbReference>
<keyword evidence="3" id="KW-0963">Cytoplasm</keyword>
<comment type="pathway">
    <text evidence="2">Cell wall biogenesis; peptidoglycan biosynthesis.</text>
</comment>
<keyword evidence="6" id="KW-0133">Cell shape</keyword>
<dbReference type="GO" id="GO:0051301">
    <property type="term" value="P:cell division"/>
    <property type="evidence" value="ECO:0007669"/>
    <property type="project" value="UniProtKB-KW"/>
</dbReference>
<dbReference type="CDD" id="cd01555">
    <property type="entry name" value="UdpNAET"/>
    <property type="match status" value="1"/>
</dbReference>
<feature type="domain" description="Enolpyruvate transferase" evidence="16">
    <location>
        <begin position="1"/>
        <end position="318"/>
    </location>
</feature>
<evidence type="ECO:0000256" key="12">
    <source>
        <dbReference type="ARBA" id="ARBA00039754"/>
    </source>
</evidence>
<sequence>MRASILVLGPLLARHGKAEVSLPGGCSIGGRPVDLHLKGLEAMGAVINLEGGYVKAHVPEGGLHGAEITFPLVSVGATEHLMMAATLAKGETILRNAACEPEIVDQGEALIKMGAKIEGLGTPTIKIMGVEKLHGTTHSVIPDRIETGTYMCAVGLCGGELRLQNTKLDFLSALIAPLKEAGMLIEQEGDDIVVKRNKAKIKGVDIMTEAYPGLATDLQAQFMTMLTLCEGAGMISETIFENRFMHVPELCRMGANITVKGNSAIIRGVEKLKGAEVMATDLRASVAMVLAGLVADGETIINRIYHLDRGYENIVEKLTAVGAQIERIKG</sequence>
<evidence type="ECO:0000259" key="16">
    <source>
        <dbReference type="Pfam" id="PF00275"/>
    </source>
</evidence>
<dbReference type="NCBIfam" id="NF006873">
    <property type="entry name" value="PRK09369.1"/>
    <property type="match status" value="1"/>
</dbReference>
<dbReference type="NCBIfam" id="TIGR01072">
    <property type="entry name" value="murA"/>
    <property type="match status" value="1"/>
</dbReference>
<dbReference type="InterPro" id="IPR005750">
    <property type="entry name" value="UDP_GlcNAc_COvinyl_MurA"/>
</dbReference>
<dbReference type="Pfam" id="PF00275">
    <property type="entry name" value="EPSP_synthase"/>
    <property type="match status" value="1"/>
</dbReference>
<proteinExistence type="inferred from homology"/>
<keyword evidence="4" id="KW-0132">Cell division</keyword>
<organism evidence="17">
    <name type="scientific">Cyprideis torosa</name>
    <dbReference type="NCBI Taxonomy" id="163714"/>
    <lineage>
        <taxon>Eukaryota</taxon>
        <taxon>Metazoa</taxon>
        <taxon>Ecdysozoa</taxon>
        <taxon>Arthropoda</taxon>
        <taxon>Crustacea</taxon>
        <taxon>Oligostraca</taxon>
        <taxon>Ostracoda</taxon>
        <taxon>Podocopa</taxon>
        <taxon>Podocopida</taxon>
        <taxon>Cytherocopina</taxon>
        <taxon>Cytheroidea</taxon>
        <taxon>Cytherideidae</taxon>
        <taxon>Cyprideis</taxon>
    </lineage>
</organism>
<dbReference type="PANTHER" id="PTHR43783">
    <property type="entry name" value="UDP-N-ACETYLGLUCOSAMINE 1-CARBOXYVINYLTRANSFERASE"/>
    <property type="match status" value="1"/>
</dbReference>
<dbReference type="SUPFAM" id="SSF55205">
    <property type="entry name" value="EPT/RTPC-like"/>
    <property type="match status" value="1"/>
</dbReference>
<comment type="subcellular location">
    <subcellularLocation>
        <location evidence="1">Cytoplasm</location>
    </subcellularLocation>
</comment>
<evidence type="ECO:0000256" key="3">
    <source>
        <dbReference type="ARBA" id="ARBA00022490"/>
    </source>
</evidence>
<comment type="similarity">
    <text evidence="10">Belongs to the EPSP synthase family. MurA subfamily.</text>
</comment>
<dbReference type="GO" id="GO:0008360">
    <property type="term" value="P:regulation of cell shape"/>
    <property type="evidence" value="ECO:0007669"/>
    <property type="project" value="UniProtKB-KW"/>
</dbReference>
<evidence type="ECO:0000256" key="5">
    <source>
        <dbReference type="ARBA" id="ARBA00022679"/>
    </source>
</evidence>
<dbReference type="Gene3D" id="3.65.10.10">
    <property type="entry name" value="Enolpyruvate transferase domain"/>
    <property type="match status" value="2"/>
</dbReference>
<keyword evidence="5" id="KW-0808">Transferase</keyword>
<dbReference type="InterPro" id="IPR001986">
    <property type="entry name" value="Enolpyruvate_Tfrase_dom"/>
</dbReference>
<dbReference type="InterPro" id="IPR013792">
    <property type="entry name" value="RNA3'P_cycl/enolpyr_Trfase_a/b"/>
</dbReference>
<dbReference type="PANTHER" id="PTHR43783:SF1">
    <property type="entry name" value="UDP-N-ACETYLGLUCOSAMINE 1-CARBOXYVINYLTRANSFERASE"/>
    <property type="match status" value="1"/>
</dbReference>
<evidence type="ECO:0000256" key="11">
    <source>
        <dbReference type="ARBA" id="ARBA00039108"/>
    </source>
</evidence>
<dbReference type="GO" id="GO:0071555">
    <property type="term" value="P:cell wall organization"/>
    <property type="evidence" value="ECO:0007669"/>
    <property type="project" value="UniProtKB-KW"/>
</dbReference>
<evidence type="ECO:0000256" key="10">
    <source>
        <dbReference type="ARBA" id="ARBA00038367"/>
    </source>
</evidence>
<dbReference type="OrthoDB" id="6374788at2759"/>
<keyword evidence="9" id="KW-0961">Cell wall biogenesis/degradation</keyword>
<protein>
    <recommendedName>
        <fullName evidence="12">UDP-N-acetylglucosamine 1-carboxyvinyltransferase</fullName>
        <ecNumber evidence="11">2.5.1.7</ecNumber>
    </recommendedName>
    <alternativeName>
        <fullName evidence="13">Enoylpyruvate transferase</fullName>
    </alternativeName>
    <alternativeName>
        <fullName evidence="14">UDP-N-acetylglucosamine enolpyruvyl transferase</fullName>
    </alternativeName>
</protein>
<keyword evidence="8" id="KW-0131">Cell cycle</keyword>
<comment type="catalytic activity">
    <reaction evidence="15">
        <text>phosphoenolpyruvate + UDP-N-acetyl-alpha-D-glucosamine = UDP-N-acetyl-3-O-(1-carboxyvinyl)-alpha-D-glucosamine + phosphate</text>
        <dbReference type="Rhea" id="RHEA:18681"/>
        <dbReference type="ChEBI" id="CHEBI:43474"/>
        <dbReference type="ChEBI" id="CHEBI:57705"/>
        <dbReference type="ChEBI" id="CHEBI:58702"/>
        <dbReference type="ChEBI" id="CHEBI:68483"/>
        <dbReference type="EC" id="2.5.1.7"/>
    </reaction>
</comment>
<reference evidence="17" key="1">
    <citation type="submission" date="2020-11" db="EMBL/GenBank/DDBJ databases">
        <authorList>
            <person name="Tran Van P."/>
        </authorList>
    </citation>
    <scope>NUCLEOTIDE SEQUENCE</scope>
</reference>
<evidence type="ECO:0000256" key="15">
    <source>
        <dbReference type="ARBA" id="ARBA00047527"/>
    </source>
</evidence>
<dbReference type="GO" id="GO:0008760">
    <property type="term" value="F:UDP-N-acetylglucosamine 1-carboxyvinyltransferase activity"/>
    <property type="evidence" value="ECO:0007669"/>
    <property type="project" value="UniProtKB-EC"/>
</dbReference>
<dbReference type="EC" id="2.5.1.7" evidence="11"/>
<dbReference type="AlphaFoldDB" id="A0A7R8WWK2"/>
<accession>A0A7R8WWK2</accession>
<dbReference type="GO" id="GO:0019277">
    <property type="term" value="P:UDP-N-acetylgalactosamine biosynthetic process"/>
    <property type="evidence" value="ECO:0007669"/>
    <property type="project" value="InterPro"/>
</dbReference>
<dbReference type="GO" id="GO:0005737">
    <property type="term" value="C:cytoplasm"/>
    <property type="evidence" value="ECO:0007669"/>
    <property type="project" value="UniProtKB-SubCell"/>
</dbReference>
<evidence type="ECO:0000256" key="2">
    <source>
        <dbReference type="ARBA" id="ARBA00004752"/>
    </source>
</evidence>
<gene>
    <name evidence="17" type="ORF">CTOB1V02_LOCUS14425</name>
</gene>
<evidence type="ECO:0000256" key="7">
    <source>
        <dbReference type="ARBA" id="ARBA00022984"/>
    </source>
</evidence>
<dbReference type="InterPro" id="IPR050068">
    <property type="entry name" value="MurA_subfamily"/>
</dbReference>
<evidence type="ECO:0000256" key="1">
    <source>
        <dbReference type="ARBA" id="ARBA00004496"/>
    </source>
</evidence>
<evidence type="ECO:0000256" key="14">
    <source>
        <dbReference type="ARBA" id="ARBA00042842"/>
    </source>
</evidence>
<evidence type="ECO:0000313" key="17">
    <source>
        <dbReference type="EMBL" id="CAD7236610.1"/>
    </source>
</evidence>
<evidence type="ECO:0000256" key="9">
    <source>
        <dbReference type="ARBA" id="ARBA00023316"/>
    </source>
</evidence>
<evidence type="ECO:0000256" key="4">
    <source>
        <dbReference type="ARBA" id="ARBA00022618"/>
    </source>
</evidence>
<dbReference type="InterPro" id="IPR036968">
    <property type="entry name" value="Enolpyruvate_Tfrase_sf"/>
</dbReference>
<keyword evidence="7" id="KW-0573">Peptidoglycan synthesis</keyword>
<name>A0A7R8WWK2_9CRUS</name>
<evidence type="ECO:0000256" key="6">
    <source>
        <dbReference type="ARBA" id="ARBA00022960"/>
    </source>
</evidence>
<evidence type="ECO:0000256" key="8">
    <source>
        <dbReference type="ARBA" id="ARBA00023306"/>
    </source>
</evidence>